<organism evidence="16 17">
    <name type="scientific">Dichotomopilus funicola</name>
    <dbReference type="NCBI Taxonomy" id="1934379"/>
    <lineage>
        <taxon>Eukaryota</taxon>
        <taxon>Fungi</taxon>
        <taxon>Dikarya</taxon>
        <taxon>Ascomycota</taxon>
        <taxon>Pezizomycotina</taxon>
        <taxon>Sordariomycetes</taxon>
        <taxon>Sordariomycetidae</taxon>
        <taxon>Sordariales</taxon>
        <taxon>Chaetomiaceae</taxon>
        <taxon>Dichotomopilus</taxon>
    </lineage>
</organism>
<evidence type="ECO:0000256" key="11">
    <source>
        <dbReference type="PIRSR" id="PIRSR605959-2"/>
    </source>
</evidence>
<evidence type="ECO:0000256" key="9">
    <source>
        <dbReference type="ARBA" id="ARBA00023232"/>
    </source>
</evidence>
<accession>A0AAN6ZP23</accession>
<dbReference type="SUPFAM" id="SSF63433">
    <property type="entry name" value="Fumarylacetoacetate hydrolase, FAH, N-terminal domain"/>
    <property type="match status" value="1"/>
</dbReference>
<reference evidence="16" key="2">
    <citation type="submission" date="2023-05" db="EMBL/GenBank/DDBJ databases">
        <authorList>
            <consortium name="Lawrence Berkeley National Laboratory"/>
            <person name="Steindorff A."/>
            <person name="Hensen N."/>
            <person name="Bonometti L."/>
            <person name="Westerberg I."/>
            <person name="Brannstrom I.O."/>
            <person name="Guillou S."/>
            <person name="Cros-Aarteil S."/>
            <person name="Calhoun S."/>
            <person name="Haridas S."/>
            <person name="Kuo A."/>
            <person name="Mondo S."/>
            <person name="Pangilinan J."/>
            <person name="Riley R."/>
            <person name="Labutti K."/>
            <person name="Andreopoulos B."/>
            <person name="Lipzen A."/>
            <person name="Chen C."/>
            <person name="Yanf M."/>
            <person name="Daum C."/>
            <person name="Ng V."/>
            <person name="Clum A."/>
            <person name="Ohm R."/>
            <person name="Martin F."/>
            <person name="Silar P."/>
            <person name="Natvig D."/>
            <person name="Lalanne C."/>
            <person name="Gautier V."/>
            <person name="Ament-Velasquez S.L."/>
            <person name="Kruys A."/>
            <person name="Hutchinson M.I."/>
            <person name="Powell A.J."/>
            <person name="Barry K."/>
            <person name="Miller A.N."/>
            <person name="Grigoriev I.V."/>
            <person name="Debuchy R."/>
            <person name="Gladieux P."/>
            <person name="Thoren M.H."/>
            <person name="Johannesson H."/>
        </authorList>
    </citation>
    <scope>NUCLEOTIDE SEQUENCE</scope>
    <source>
        <strain evidence="16">CBS 141.50</strain>
    </source>
</reference>
<dbReference type="GO" id="GO:0004334">
    <property type="term" value="F:fumarylacetoacetase activity"/>
    <property type="evidence" value="ECO:0007669"/>
    <property type="project" value="UniProtKB-UniRule"/>
</dbReference>
<dbReference type="NCBIfam" id="TIGR01266">
    <property type="entry name" value="fum_ac_acetase"/>
    <property type="match status" value="1"/>
</dbReference>
<dbReference type="InterPro" id="IPR011234">
    <property type="entry name" value="Fumarylacetoacetase-like_C"/>
</dbReference>
<feature type="binding site" evidence="12">
    <location>
        <position position="292"/>
    </location>
    <ligand>
        <name>Mg(2+)</name>
        <dbReference type="ChEBI" id="CHEBI:18420"/>
    </ligand>
</feature>
<keyword evidence="17" id="KW-1185">Reference proteome</keyword>
<evidence type="ECO:0000256" key="6">
    <source>
        <dbReference type="ARBA" id="ARBA00022837"/>
    </source>
</evidence>
<dbReference type="RefSeq" id="XP_062638968.1">
    <property type="nucleotide sequence ID" value="XM_062783243.1"/>
</dbReference>
<protein>
    <recommendedName>
        <fullName evidence="3 13">Fumarylacetoacetase</fullName>
        <ecNumber evidence="3 13">3.7.1.2</ecNumber>
    </recommendedName>
    <alternativeName>
        <fullName evidence="13">Fumarylacetoacetate hydrolase</fullName>
    </alternativeName>
</protein>
<evidence type="ECO:0000256" key="3">
    <source>
        <dbReference type="ARBA" id="ARBA00012094"/>
    </source>
</evidence>
<keyword evidence="7 12" id="KW-0460">Magnesium</keyword>
<dbReference type="FunFam" id="3.90.850.10:FF:000009">
    <property type="entry name" value="Fumarylacetoacetase"/>
    <property type="match status" value="1"/>
</dbReference>
<feature type="binding site" evidence="11">
    <location>
        <position position="387"/>
    </location>
    <ligand>
        <name>substrate</name>
    </ligand>
</feature>
<feature type="domain" description="Fumarylacetoacetase-like C-terminal" evidence="14">
    <location>
        <begin position="180"/>
        <end position="447"/>
    </location>
</feature>
<keyword evidence="4 12" id="KW-0479">Metal-binding</keyword>
<feature type="binding site" evidence="11">
    <location>
        <position position="160"/>
    </location>
    <ligand>
        <name>substrate</name>
    </ligand>
</feature>
<feature type="binding site" evidence="12">
    <location>
        <position position="158"/>
    </location>
    <ligand>
        <name>Ca(2+)</name>
        <dbReference type="ChEBI" id="CHEBI:29108"/>
    </ligand>
</feature>
<evidence type="ECO:0000259" key="14">
    <source>
        <dbReference type="Pfam" id="PF01557"/>
    </source>
</evidence>
<evidence type="ECO:0000256" key="8">
    <source>
        <dbReference type="ARBA" id="ARBA00022878"/>
    </source>
</evidence>
<feature type="binding site" evidence="11">
    <location>
        <position position="279"/>
    </location>
    <ligand>
        <name>substrate</name>
    </ligand>
</feature>
<feature type="binding site" evidence="12">
    <location>
        <position position="268"/>
    </location>
    <ligand>
        <name>Mg(2+)</name>
        <dbReference type="ChEBI" id="CHEBI:18420"/>
    </ligand>
</feature>
<evidence type="ECO:0000256" key="13">
    <source>
        <dbReference type="RuleBase" id="RU366008"/>
    </source>
</evidence>
<evidence type="ECO:0000256" key="1">
    <source>
        <dbReference type="ARBA" id="ARBA00004782"/>
    </source>
</evidence>
<feature type="binding site" evidence="11">
    <location>
        <position position="275"/>
    </location>
    <ligand>
        <name>substrate</name>
    </ligand>
</feature>
<evidence type="ECO:0000313" key="17">
    <source>
        <dbReference type="Proteomes" id="UP001302676"/>
    </source>
</evidence>
<dbReference type="AlphaFoldDB" id="A0AAN6ZP23"/>
<feature type="binding site" evidence="12">
    <location>
        <position position="236"/>
    </location>
    <ligand>
        <name>Ca(2+)</name>
        <dbReference type="ChEBI" id="CHEBI:29108"/>
    </ligand>
</feature>
<name>A0AAN6ZP23_9PEZI</name>
<evidence type="ECO:0000256" key="4">
    <source>
        <dbReference type="ARBA" id="ARBA00022723"/>
    </source>
</evidence>
<dbReference type="EMBL" id="MU853567">
    <property type="protein sequence ID" value="KAK4145597.1"/>
    <property type="molecule type" value="Genomic_DNA"/>
</dbReference>
<dbReference type="PANTHER" id="PTHR43069">
    <property type="entry name" value="FUMARYLACETOACETASE"/>
    <property type="match status" value="1"/>
</dbReference>
<dbReference type="GO" id="GO:1902000">
    <property type="term" value="P:homogentisate catabolic process"/>
    <property type="evidence" value="ECO:0007669"/>
    <property type="project" value="TreeGrafter"/>
</dbReference>
<dbReference type="SUPFAM" id="SSF56529">
    <property type="entry name" value="FAH"/>
    <property type="match status" value="1"/>
</dbReference>
<dbReference type="PANTHER" id="PTHR43069:SF2">
    <property type="entry name" value="FUMARYLACETOACETASE"/>
    <property type="match status" value="1"/>
</dbReference>
<comment type="pathway">
    <text evidence="1 13">Amino-acid degradation; L-phenylalanine degradation; acetoacetate and fumarate from L-phenylalanine: step 6/6.</text>
</comment>
<comment type="similarity">
    <text evidence="2 13">Belongs to the FAH family.</text>
</comment>
<dbReference type="InterPro" id="IPR015377">
    <property type="entry name" value="Fumarylacetoacetase_N"/>
</dbReference>
<gene>
    <name evidence="16" type="ORF">C8A04DRAFT_35640</name>
</gene>
<dbReference type="InterPro" id="IPR005959">
    <property type="entry name" value="Fumarylacetoacetase"/>
</dbReference>
<keyword evidence="5 13" id="KW-0378">Hydrolase</keyword>
<dbReference type="Pfam" id="PF09298">
    <property type="entry name" value="FAA_hydrolase_N"/>
    <property type="match status" value="1"/>
</dbReference>
<evidence type="ECO:0000259" key="15">
    <source>
        <dbReference type="Pfam" id="PF09298"/>
    </source>
</evidence>
<dbReference type="Pfam" id="PF01557">
    <property type="entry name" value="FAA_hydrolase"/>
    <property type="match status" value="1"/>
</dbReference>
<evidence type="ECO:0000256" key="10">
    <source>
        <dbReference type="PIRSR" id="PIRSR605959-1"/>
    </source>
</evidence>
<comment type="catalytic activity">
    <reaction evidence="13">
        <text>4-fumarylacetoacetate + H2O = acetoacetate + fumarate + H(+)</text>
        <dbReference type="Rhea" id="RHEA:10244"/>
        <dbReference type="ChEBI" id="CHEBI:13705"/>
        <dbReference type="ChEBI" id="CHEBI:15377"/>
        <dbReference type="ChEBI" id="CHEBI:15378"/>
        <dbReference type="ChEBI" id="CHEBI:18034"/>
        <dbReference type="ChEBI" id="CHEBI:29806"/>
        <dbReference type="EC" id="3.7.1.2"/>
    </reaction>
</comment>
<feature type="active site" description="Proton acceptor" evidence="10">
    <location>
        <position position="165"/>
    </location>
</feature>
<feature type="binding site" evidence="12">
    <location>
        <position position="288"/>
    </location>
    <ligand>
        <name>Mg(2+)</name>
        <dbReference type="ChEBI" id="CHEBI:18420"/>
    </ligand>
</feature>
<feature type="domain" description="Fumarylacetoacetase N-terminal" evidence="15">
    <location>
        <begin position="31"/>
        <end position="150"/>
    </location>
</feature>
<dbReference type="InterPro" id="IPR036663">
    <property type="entry name" value="Fumarylacetoacetase_C_sf"/>
</dbReference>
<evidence type="ECO:0000256" key="2">
    <source>
        <dbReference type="ARBA" id="ARBA00010211"/>
    </source>
</evidence>
<dbReference type="Gene3D" id="3.90.850.10">
    <property type="entry name" value="Fumarylacetoacetase-like, C-terminal domain"/>
    <property type="match status" value="1"/>
</dbReference>
<evidence type="ECO:0000313" key="16">
    <source>
        <dbReference type="EMBL" id="KAK4145597.1"/>
    </source>
</evidence>
<dbReference type="GO" id="GO:0046872">
    <property type="term" value="F:metal ion binding"/>
    <property type="evidence" value="ECO:0007669"/>
    <property type="project" value="UniProtKB-UniRule"/>
</dbReference>
<keyword evidence="9 13" id="KW-0585">Phenylalanine catabolism</keyword>
<comment type="caution">
    <text evidence="16">The sequence shown here is derived from an EMBL/GenBank/DDBJ whole genome shotgun (WGS) entry which is preliminary data.</text>
</comment>
<evidence type="ECO:0000256" key="5">
    <source>
        <dbReference type="ARBA" id="ARBA00022801"/>
    </source>
</evidence>
<feature type="binding site" evidence="11">
    <location>
        <position position="174"/>
    </location>
    <ligand>
        <name>substrate</name>
    </ligand>
</feature>
<comment type="cofactor">
    <cofactor evidence="13">
        <name>Mg(2+)</name>
        <dbReference type="ChEBI" id="CHEBI:18420"/>
    </cofactor>
    <cofactor evidence="13">
        <name>Ca(2+)</name>
        <dbReference type="ChEBI" id="CHEBI:29108"/>
    </cofactor>
</comment>
<keyword evidence="6 12" id="KW-0106">Calcium</keyword>
<evidence type="ECO:0000256" key="7">
    <source>
        <dbReference type="ARBA" id="ARBA00022842"/>
    </source>
</evidence>
<dbReference type="GO" id="GO:0006559">
    <property type="term" value="P:L-phenylalanine catabolic process"/>
    <property type="evidence" value="ECO:0007669"/>
    <property type="project" value="UniProtKB-UniRule"/>
</dbReference>
<proteinExistence type="inferred from homology"/>
<dbReference type="GeneID" id="87819856"/>
<feature type="binding site" evidence="12">
    <location>
        <position position="268"/>
    </location>
    <ligand>
        <name>Ca(2+)</name>
        <dbReference type="ChEBI" id="CHEBI:29108"/>
    </ligand>
</feature>
<dbReference type="Proteomes" id="UP001302676">
    <property type="component" value="Unassembled WGS sequence"/>
</dbReference>
<evidence type="ECO:0000256" key="12">
    <source>
        <dbReference type="PIRSR" id="PIRSR605959-3"/>
    </source>
</evidence>
<dbReference type="GO" id="GO:0006572">
    <property type="term" value="P:L-tyrosine catabolic process"/>
    <property type="evidence" value="ECO:0007669"/>
    <property type="project" value="UniProtKB-UniRule"/>
</dbReference>
<keyword evidence="8 13" id="KW-0828">Tyrosine catabolism</keyword>
<sequence length="457" mass="50030">MASPSKFDPNHLGKNTWVPNIEPGSDFSIYNLPFGIVSTKSDPAPHVAAAIGSHILDLKVFFTHPEGPYHRPFPSFHEFDGFEALLLDVFSQPTLNAFAALGRAVRSKVRNTLQQLLVAQTPYPSVLRDNMPLRAAALLEDSEVTAMHLPMTIGDYTDFYAGYYHAHAVGTLFRGPDAALQPNYLHMPIGYHGRSSSIVVSDTPIRRPVGQVAHVGEDGKQIVSTGPTRKLDIELELGCFIASENRMGDSVDVDSAAKYVFGYVLLNDWSARDVQAWEYVPLGPFNGKNFATTISPWVVLAEAMEPYRTVPGHELDRKSLQPYLCEANTENVLDINLRVYLQTTAGVTTPITRTNSRYLIWSFPQMIAHHTLGGCPLRTGDLLGSGTISGPDGSYESGSLLEVTENGKKPLKLVQTGTRTFLEDGDTVIIRGFAGADWSRVGFGPCRGKIIGPSLKK</sequence>
<dbReference type="EC" id="3.7.1.2" evidence="3 13"/>
<feature type="binding site" evidence="12">
    <location>
        <position position="234"/>
    </location>
    <ligand>
        <name>Ca(2+)</name>
        <dbReference type="ChEBI" id="CHEBI:29108"/>
    </ligand>
</feature>
<reference evidence="16" key="1">
    <citation type="journal article" date="2023" name="Mol. Phylogenet. Evol.">
        <title>Genome-scale phylogeny and comparative genomics of the fungal order Sordariales.</title>
        <authorList>
            <person name="Hensen N."/>
            <person name="Bonometti L."/>
            <person name="Westerberg I."/>
            <person name="Brannstrom I.O."/>
            <person name="Guillou S."/>
            <person name="Cros-Aarteil S."/>
            <person name="Calhoun S."/>
            <person name="Haridas S."/>
            <person name="Kuo A."/>
            <person name="Mondo S."/>
            <person name="Pangilinan J."/>
            <person name="Riley R."/>
            <person name="LaButti K."/>
            <person name="Andreopoulos B."/>
            <person name="Lipzen A."/>
            <person name="Chen C."/>
            <person name="Yan M."/>
            <person name="Daum C."/>
            <person name="Ng V."/>
            <person name="Clum A."/>
            <person name="Steindorff A."/>
            <person name="Ohm R.A."/>
            <person name="Martin F."/>
            <person name="Silar P."/>
            <person name="Natvig D.O."/>
            <person name="Lalanne C."/>
            <person name="Gautier V."/>
            <person name="Ament-Velasquez S.L."/>
            <person name="Kruys A."/>
            <person name="Hutchinson M.I."/>
            <person name="Powell A.J."/>
            <person name="Barry K."/>
            <person name="Miller A.N."/>
            <person name="Grigoriev I.V."/>
            <person name="Debuchy R."/>
            <person name="Gladieux P."/>
            <person name="Hiltunen Thoren M."/>
            <person name="Johannesson H."/>
        </authorList>
    </citation>
    <scope>NUCLEOTIDE SEQUENCE</scope>
    <source>
        <strain evidence="16">CBS 141.50</strain>
    </source>
</reference>
<dbReference type="Gene3D" id="2.30.30.230">
    <property type="entry name" value="Fumarylacetoacetase, N-terminal domain"/>
    <property type="match status" value="1"/>
</dbReference>
<dbReference type="InterPro" id="IPR036462">
    <property type="entry name" value="Fumarylacetoacetase_N_sf"/>
</dbReference>